<reference evidence="1 2" key="1">
    <citation type="submission" date="2021-06" db="EMBL/GenBank/DDBJ databases">
        <title>Halomicroarcula sp. a new haloarchaeum isolated from saline soil.</title>
        <authorList>
            <person name="Duran-Viseras A."/>
            <person name="Sanchez-Porro C."/>
            <person name="Ventosa A."/>
        </authorList>
    </citation>
    <scope>NUCLEOTIDE SEQUENCE [LARGE SCALE GENOMIC DNA]</scope>
    <source>
        <strain evidence="1 2">F27</strain>
    </source>
</reference>
<sequence length="376" mass="43008">MPFKALQDGDPVYPEQVNTADAELDCFDCDESVAIREAHKRNGSFVARHFWHPDGTPDGCESVGGESWEHQRMKSIAASKAKRRWPDANVQLEQQVANRRADVLVVFNQFHYRYGNGIAIEAQHKHEDKEFEAVEADFQSNRYSVLWLHEEQYHGKDVDLDAGDWAIWWADAVPDRAQWNGYHGIVHWLHQEQRPSVERKIPFPSEFYRAELRQAWKKGKEVRNSWETIYQEKLGRGSSFLSLSRAPESNDPYLILSKGRGSKNEIVHVPIRLSDENAEKFRTFADSVKGLADEHGDFVDKDADDWQTDVEVWLETYIDDKSGVLKIKRPPDGTVAFVLKGIERGNADGVTVASTNLYPERLIKTTRQIASVIEGS</sequence>
<protein>
    <recommendedName>
        <fullName evidence="3">Competence protein CoiA-like family protein</fullName>
    </recommendedName>
</protein>
<accession>A0AAW4PGV6</accession>
<dbReference type="RefSeq" id="WP_220581568.1">
    <property type="nucleotide sequence ID" value="NZ_RKLT01000012.1"/>
</dbReference>
<organism evidence="1 2">
    <name type="scientific">Haloarcula nitratireducens</name>
    <dbReference type="NCBI Taxonomy" id="2487749"/>
    <lineage>
        <taxon>Archaea</taxon>
        <taxon>Methanobacteriati</taxon>
        <taxon>Methanobacteriota</taxon>
        <taxon>Stenosarchaea group</taxon>
        <taxon>Halobacteria</taxon>
        <taxon>Halobacteriales</taxon>
        <taxon>Haloarculaceae</taxon>
        <taxon>Haloarcula</taxon>
    </lineage>
</organism>
<dbReference type="AlphaFoldDB" id="A0AAW4PGV6"/>
<name>A0AAW4PGV6_9EURY</name>
<evidence type="ECO:0000313" key="1">
    <source>
        <dbReference type="EMBL" id="MBX0296977.1"/>
    </source>
</evidence>
<comment type="caution">
    <text evidence="1">The sequence shown here is derived from an EMBL/GenBank/DDBJ whole genome shotgun (WGS) entry which is preliminary data.</text>
</comment>
<evidence type="ECO:0000313" key="2">
    <source>
        <dbReference type="Proteomes" id="UP001430455"/>
    </source>
</evidence>
<dbReference type="Proteomes" id="UP001430455">
    <property type="component" value="Unassembled WGS sequence"/>
</dbReference>
<proteinExistence type="predicted"/>
<evidence type="ECO:0008006" key="3">
    <source>
        <dbReference type="Google" id="ProtNLM"/>
    </source>
</evidence>
<gene>
    <name evidence="1" type="ORF">EGH23_19030</name>
</gene>
<dbReference type="EMBL" id="RKLT01000012">
    <property type="protein sequence ID" value="MBX0296977.1"/>
    <property type="molecule type" value="Genomic_DNA"/>
</dbReference>
<keyword evidence="2" id="KW-1185">Reference proteome</keyword>